<gene>
    <name evidence="7" type="ORF">IAC96_03415</name>
</gene>
<comment type="catalytic activity">
    <reaction evidence="4">
        <text>oxaloacetate + acetyl-CoA + H2O = citrate + CoA + H(+)</text>
        <dbReference type="Rhea" id="RHEA:16845"/>
        <dbReference type="ChEBI" id="CHEBI:15377"/>
        <dbReference type="ChEBI" id="CHEBI:15378"/>
        <dbReference type="ChEBI" id="CHEBI:16452"/>
        <dbReference type="ChEBI" id="CHEBI:16947"/>
        <dbReference type="ChEBI" id="CHEBI:57287"/>
        <dbReference type="ChEBI" id="CHEBI:57288"/>
        <dbReference type="EC" id="2.3.3.16"/>
    </reaction>
</comment>
<dbReference type="Gene3D" id="1.10.580.10">
    <property type="entry name" value="Citrate Synthase, domain 1"/>
    <property type="match status" value="1"/>
</dbReference>
<dbReference type="GO" id="GO:0005829">
    <property type="term" value="C:cytosol"/>
    <property type="evidence" value="ECO:0007669"/>
    <property type="project" value="TreeGrafter"/>
</dbReference>
<sequence>MSSNFYSSITPEVQKLTNLCIENGQIDPSLYAKYDVKRGLRDISGKGVLAGLTEIADVKAYNMVDGKMIPCKGELYYRGYNVEDIVRGFSPDKNFGFEEITYLLMFGKLPNQKELDEFIETIGQYRTLPPSFVRDVIMKSPSKDIMNALARGVLMLYSYDERPDDVSIANVVRQCLQLVAQFPLLAVYSYQAYQHYHKGMSLIIHTPDPKLSTAENILHLLRPDSSYTELEAKILDIALVLHAEHGGGNNSTFTTHVVSSSGTDTYSAIVASLGSLKGPKHGGANIKVTQMFDDLKQHVSDWEDEDALKQYLRALLHKEAFDKAGLIYGMGHAVYSISDPRAQIFKRFVQRLSVEKGCEKEYELFNRVERLSSDLIKEERKIYKGVSANVDFYSGFVYRMLGLPMELFTPIFAIARISGWSAHRIEELINEGKIIRPAYRNILEAREYINMKDR</sequence>
<dbReference type="AlphaFoldDB" id="A0A9D1ECR9"/>
<comment type="similarity">
    <text evidence="2 5">Belongs to the citrate synthase family.</text>
</comment>
<organism evidence="7 8">
    <name type="scientific">Candidatus Fimimorpha faecalis</name>
    <dbReference type="NCBI Taxonomy" id="2840824"/>
    <lineage>
        <taxon>Bacteria</taxon>
        <taxon>Bacillati</taxon>
        <taxon>Bacillota</taxon>
        <taxon>Clostridia</taxon>
        <taxon>Eubacteriales</taxon>
        <taxon>Candidatus Fimimorpha</taxon>
    </lineage>
</organism>
<dbReference type="PANTHER" id="PTHR11739">
    <property type="entry name" value="CITRATE SYNTHASE"/>
    <property type="match status" value="1"/>
</dbReference>
<evidence type="ECO:0000256" key="4">
    <source>
        <dbReference type="ARBA" id="ARBA00049288"/>
    </source>
</evidence>
<comment type="pathway">
    <text evidence="1">Carbohydrate metabolism; tricarboxylic acid cycle.</text>
</comment>
<dbReference type="GO" id="GO:0006099">
    <property type="term" value="P:tricarboxylic acid cycle"/>
    <property type="evidence" value="ECO:0007669"/>
    <property type="project" value="InterPro"/>
</dbReference>
<dbReference type="SUPFAM" id="SSF48256">
    <property type="entry name" value="Citrate synthase"/>
    <property type="match status" value="1"/>
</dbReference>
<evidence type="ECO:0000256" key="6">
    <source>
        <dbReference type="PIRSR" id="PIRSR001369-1"/>
    </source>
</evidence>
<dbReference type="NCBIfam" id="NF010635">
    <property type="entry name" value="PRK14032.1"/>
    <property type="match status" value="1"/>
</dbReference>
<feature type="active site" evidence="6">
    <location>
        <position position="332"/>
    </location>
</feature>
<evidence type="ECO:0000313" key="8">
    <source>
        <dbReference type="Proteomes" id="UP000824201"/>
    </source>
</evidence>
<dbReference type="Proteomes" id="UP000824201">
    <property type="component" value="Unassembled WGS sequence"/>
</dbReference>
<dbReference type="Pfam" id="PF00285">
    <property type="entry name" value="Citrate_synt"/>
    <property type="match status" value="1"/>
</dbReference>
<evidence type="ECO:0000256" key="5">
    <source>
        <dbReference type="PIRNR" id="PIRNR001369"/>
    </source>
</evidence>
<comment type="caution">
    <text evidence="7">The sequence shown here is derived from an EMBL/GenBank/DDBJ whole genome shotgun (WGS) entry which is preliminary data.</text>
</comment>
<dbReference type="PRINTS" id="PR00143">
    <property type="entry name" value="CITRTSNTHASE"/>
</dbReference>
<name>A0A9D1ECR9_9FIRM</name>
<evidence type="ECO:0000313" key="7">
    <source>
        <dbReference type="EMBL" id="HIR87979.1"/>
    </source>
</evidence>
<dbReference type="PANTHER" id="PTHR11739:SF4">
    <property type="entry name" value="CITRATE SYNTHASE, PEROXISOMAL"/>
    <property type="match status" value="1"/>
</dbReference>
<dbReference type="InterPro" id="IPR024176">
    <property type="entry name" value="Citrate_synthase_bac-typ"/>
</dbReference>
<dbReference type="InterPro" id="IPR016142">
    <property type="entry name" value="Citrate_synth-like_lrg_a-sub"/>
</dbReference>
<dbReference type="PIRSF" id="PIRSF001369">
    <property type="entry name" value="Citrate_synth"/>
    <property type="match status" value="1"/>
</dbReference>
<dbReference type="EMBL" id="DVHN01000038">
    <property type="protein sequence ID" value="HIR87979.1"/>
    <property type="molecule type" value="Genomic_DNA"/>
</dbReference>
<evidence type="ECO:0000256" key="3">
    <source>
        <dbReference type="ARBA" id="ARBA00022679"/>
    </source>
</evidence>
<dbReference type="InterPro" id="IPR036969">
    <property type="entry name" value="Citrate_synthase_sf"/>
</dbReference>
<dbReference type="GO" id="GO:0036440">
    <property type="term" value="F:citrate synthase activity"/>
    <property type="evidence" value="ECO:0007669"/>
    <property type="project" value="UniProtKB-EC"/>
</dbReference>
<dbReference type="GO" id="GO:0005975">
    <property type="term" value="P:carbohydrate metabolic process"/>
    <property type="evidence" value="ECO:0007669"/>
    <property type="project" value="TreeGrafter"/>
</dbReference>
<evidence type="ECO:0000256" key="1">
    <source>
        <dbReference type="ARBA" id="ARBA00005163"/>
    </source>
</evidence>
<dbReference type="InterPro" id="IPR002020">
    <property type="entry name" value="Citrate_synthase"/>
</dbReference>
<dbReference type="Gene3D" id="1.10.230.10">
    <property type="entry name" value="Cytochrome P450-Terp, domain 2"/>
    <property type="match status" value="1"/>
</dbReference>
<feature type="active site" evidence="6">
    <location>
        <position position="391"/>
    </location>
</feature>
<dbReference type="CDD" id="cd06113">
    <property type="entry name" value="citrate_synt_like_1_2"/>
    <property type="match status" value="1"/>
</dbReference>
<reference evidence="7" key="1">
    <citation type="submission" date="2020-10" db="EMBL/GenBank/DDBJ databases">
        <authorList>
            <person name="Gilroy R."/>
        </authorList>
    </citation>
    <scope>NUCLEOTIDE SEQUENCE</scope>
    <source>
        <strain evidence="7">ChiW13-3771</strain>
    </source>
</reference>
<protein>
    <recommendedName>
        <fullName evidence="5">Citrate synthase</fullName>
    </recommendedName>
</protein>
<keyword evidence="3 5" id="KW-0808">Transferase</keyword>
<proteinExistence type="inferred from homology"/>
<reference evidence="7" key="2">
    <citation type="journal article" date="2021" name="PeerJ">
        <title>Extensive microbial diversity within the chicken gut microbiome revealed by metagenomics and culture.</title>
        <authorList>
            <person name="Gilroy R."/>
            <person name="Ravi A."/>
            <person name="Getino M."/>
            <person name="Pursley I."/>
            <person name="Horton D.L."/>
            <person name="Alikhan N.F."/>
            <person name="Baker D."/>
            <person name="Gharbi K."/>
            <person name="Hall N."/>
            <person name="Watson M."/>
            <person name="Adriaenssens E.M."/>
            <person name="Foster-Nyarko E."/>
            <person name="Jarju S."/>
            <person name="Secka A."/>
            <person name="Antonio M."/>
            <person name="Oren A."/>
            <person name="Chaudhuri R.R."/>
            <person name="La Ragione R."/>
            <person name="Hildebrand F."/>
            <person name="Pallen M.J."/>
        </authorList>
    </citation>
    <scope>NUCLEOTIDE SEQUENCE</scope>
    <source>
        <strain evidence="7">ChiW13-3771</strain>
    </source>
</reference>
<dbReference type="InterPro" id="IPR016143">
    <property type="entry name" value="Citrate_synth-like_sm_a-sub"/>
</dbReference>
<evidence type="ECO:0000256" key="2">
    <source>
        <dbReference type="ARBA" id="ARBA00010566"/>
    </source>
</evidence>
<accession>A0A9D1ECR9</accession>